<protein>
    <submittedName>
        <fullName evidence="7">Transporter, lysE family</fullName>
    </submittedName>
</protein>
<reference evidence="7 8" key="2">
    <citation type="submission" date="2015-01" db="EMBL/GenBank/DDBJ databases">
        <authorList>
            <consortium name="NBRP consortium"/>
            <person name="Sawabe T."/>
            <person name="Meirelles P."/>
            <person name="Feng G."/>
            <person name="Sayaka M."/>
            <person name="Hattori M."/>
            <person name="Ohkuma M."/>
        </authorList>
    </citation>
    <scope>NUCLEOTIDE SEQUENCE [LARGE SCALE GENOMIC DNA]</scope>
    <source>
        <strain evidence="8">JCM 19231</strain>
    </source>
</reference>
<evidence type="ECO:0000256" key="1">
    <source>
        <dbReference type="ARBA" id="ARBA00004651"/>
    </source>
</evidence>
<comment type="caution">
    <text evidence="7">The sequence shown here is derived from an EMBL/GenBank/DDBJ whole genome shotgun (WGS) entry which is preliminary data.</text>
</comment>
<feature type="transmembrane region" description="Helical" evidence="6">
    <location>
        <begin position="137"/>
        <end position="162"/>
    </location>
</feature>
<name>A0A0B8NVQ5_9VIBR</name>
<evidence type="ECO:0000256" key="6">
    <source>
        <dbReference type="SAM" id="Phobius"/>
    </source>
</evidence>
<dbReference type="GO" id="GO:0015171">
    <property type="term" value="F:amino acid transmembrane transporter activity"/>
    <property type="evidence" value="ECO:0007669"/>
    <property type="project" value="TreeGrafter"/>
</dbReference>
<comment type="subcellular location">
    <subcellularLocation>
        <location evidence="1">Cell membrane</location>
        <topology evidence="1">Multi-pass membrane protein</topology>
    </subcellularLocation>
</comment>
<dbReference type="AlphaFoldDB" id="A0A0B8NVQ5"/>
<proteinExistence type="predicted"/>
<keyword evidence="3 6" id="KW-0812">Transmembrane</keyword>
<accession>A0A0B8NVQ5</accession>
<keyword evidence="4 6" id="KW-1133">Transmembrane helix</keyword>
<dbReference type="GO" id="GO:0033228">
    <property type="term" value="P:cysteine export across plasma membrane"/>
    <property type="evidence" value="ECO:0007669"/>
    <property type="project" value="TreeGrafter"/>
</dbReference>
<dbReference type="InterPro" id="IPR001123">
    <property type="entry name" value="LeuE-type"/>
</dbReference>
<keyword evidence="5 6" id="KW-0472">Membrane</keyword>
<evidence type="ECO:0000256" key="4">
    <source>
        <dbReference type="ARBA" id="ARBA00022989"/>
    </source>
</evidence>
<dbReference type="PANTHER" id="PTHR30086">
    <property type="entry name" value="ARGININE EXPORTER PROTEIN ARGO"/>
    <property type="match status" value="1"/>
</dbReference>
<sequence length="239" mass="25979">MLEIFAYAIGIMYTPGPINLLGLHSGLNNKATQHLGFFIGVGSAMFTLFVFLAFVGLQVINPQVLPLISLAGCLYILYIAYKVAGSDINLNSDTAESTDLSFKDGLFMQLLNPKALIATLPVSTIQFPSVGIEGMAIVFWSFILAVLAFGAPASYAVAGSVVGKRIENPRYFKVFNLVMSALLVYVALSIGYEHAILHGCKTKRSHVMGHFSLGKSMNSEYRISTKELNSPPHEETHNL</sequence>
<dbReference type="EMBL" id="BBRZ01000070">
    <property type="protein sequence ID" value="GAM57996.1"/>
    <property type="molecule type" value="Genomic_DNA"/>
</dbReference>
<gene>
    <name evidence="7" type="ORF">JCM19231_2119</name>
</gene>
<evidence type="ECO:0000256" key="2">
    <source>
        <dbReference type="ARBA" id="ARBA00022475"/>
    </source>
</evidence>
<feature type="transmembrane region" description="Helical" evidence="6">
    <location>
        <begin position="64"/>
        <end position="81"/>
    </location>
</feature>
<evidence type="ECO:0000313" key="7">
    <source>
        <dbReference type="EMBL" id="GAM57996.1"/>
    </source>
</evidence>
<dbReference type="PANTHER" id="PTHR30086:SF20">
    <property type="entry name" value="ARGININE EXPORTER PROTEIN ARGO-RELATED"/>
    <property type="match status" value="1"/>
</dbReference>
<evidence type="ECO:0000256" key="3">
    <source>
        <dbReference type="ARBA" id="ARBA00022692"/>
    </source>
</evidence>
<dbReference type="Proteomes" id="UP000031671">
    <property type="component" value="Unassembled WGS sequence"/>
</dbReference>
<feature type="transmembrane region" description="Helical" evidence="6">
    <location>
        <begin position="174"/>
        <end position="192"/>
    </location>
</feature>
<keyword evidence="8" id="KW-1185">Reference proteome</keyword>
<evidence type="ECO:0000313" key="8">
    <source>
        <dbReference type="Proteomes" id="UP000031671"/>
    </source>
</evidence>
<evidence type="ECO:0000256" key="5">
    <source>
        <dbReference type="ARBA" id="ARBA00023136"/>
    </source>
</evidence>
<organism evidence="7 8">
    <name type="scientific">Vibrio ishigakensis</name>
    <dbReference type="NCBI Taxonomy" id="1481914"/>
    <lineage>
        <taxon>Bacteria</taxon>
        <taxon>Pseudomonadati</taxon>
        <taxon>Pseudomonadota</taxon>
        <taxon>Gammaproteobacteria</taxon>
        <taxon>Vibrionales</taxon>
        <taxon>Vibrionaceae</taxon>
        <taxon>Vibrio</taxon>
    </lineage>
</organism>
<feature type="transmembrane region" description="Helical" evidence="6">
    <location>
        <begin position="35"/>
        <end position="57"/>
    </location>
</feature>
<reference evidence="7 8" key="1">
    <citation type="submission" date="2015-01" db="EMBL/GenBank/DDBJ databases">
        <title>Vibrio sp. C1 JCM 19231 whole genome shotgun sequence.</title>
        <authorList>
            <person name="Sawabe T."/>
            <person name="Meirelles P."/>
            <person name="Feng G."/>
            <person name="Sayaka M."/>
            <person name="Hattori M."/>
            <person name="Ohkuma M."/>
        </authorList>
    </citation>
    <scope>NUCLEOTIDE SEQUENCE [LARGE SCALE GENOMIC DNA]</scope>
    <source>
        <strain evidence="8">JCM 19231</strain>
    </source>
</reference>
<keyword evidence="2" id="KW-1003">Cell membrane</keyword>
<dbReference type="Pfam" id="PF01810">
    <property type="entry name" value="LysE"/>
    <property type="match status" value="1"/>
</dbReference>
<dbReference type="GO" id="GO:0005886">
    <property type="term" value="C:plasma membrane"/>
    <property type="evidence" value="ECO:0007669"/>
    <property type="project" value="UniProtKB-SubCell"/>
</dbReference>